<dbReference type="GO" id="GO:0003723">
    <property type="term" value="F:RNA binding"/>
    <property type="evidence" value="ECO:0007669"/>
    <property type="project" value="InterPro"/>
</dbReference>
<dbReference type="InterPro" id="IPR036388">
    <property type="entry name" value="WH-like_DNA-bd_sf"/>
</dbReference>
<feature type="domain" description="ANTAR" evidence="1">
    <location>
        <begin position="1"/>
        <end position="42"/>
    </location>
</feature>
<dbReference type="Gene3D" id="1.10.10.10">
    <property type="entry name" value="Winged helix-like DNA-binding domain superfamily/Winged helix DNA-binding domain"/>
    <property type="match status" value="1"/>
</dbReference>
<accession>A0A2Z5R089</accession>
<organism evidence="2 3">
    <name type="scientific">Rothia aeria</name>
    <dbReference type="NCBI Taxonomy" id="172042"/>
    <lineage>
        <taxon>Bacteria</taxon>
        <taxon>Bacillati</taxon>
        <taxon>Actinomycetota</taxon>
        <taxon>Actinomycetes</taxon>
        <taxon>Micrococcales</taxon>
        <taxon>Micrococcaceae</taxon>
        <taxon>Rothia</taxon>
    </lineage>
</organism>
<evidence type="ECO:0000259" key="1">
    <source>
        <dbReference type="PROSITE" id="PS50921"/>
    </source>
</evidence>
<proteinExistence type="predicted"/>
<dbReference type="Pfam" id="PF03861">
    <property type="entry name" value="ANTAR"/>
    <property type="match status" value="1"/>
</dbReference>
<dbReference type="PROSITE" id="PS50921">
    <property type="entry name" value="ANTAR"/>
    <property type="match status" value="1"/>
</dbReference>
<dbReference type="Proteomes" id="UP000250241">
    <property type="component" value="Chromosome"/>
</dbReference>
<dbReference type="AlphaFoldDB" id="A0A2Z5R089"/>
<dbReference type="SMART" id="SM01012">
    <property type="entry name" value="ANTAR"/>
    <property type="match status" value="1"/>
</dbReference>
<protein>
    <submittedName>
        <fullName evidence="2">Putative response regulator</fullName>
    </submittedName>
</protein>
<evidence type="ECO:0000313" key="3">
    <source>
        <dbReference type="Proteomes" id="UP000250241"/>
    </source>
</evidence>
<dbReference type="SUPFAM" id="SSF52172">
    <property type="entry name" value="CheY-like"/>
    <property type="match status" value="1"/>
</dbReference>
<evidence type="ECO:0000313" key="2">
    <source>
        <dbReference type="EMBL" id="BAV87956.1"/>
    </source>
</evidence>
<sequence>MDRAKSLLITKMSLTEPEAFRWIQKTSMDRRLSMREVSDTIIKQLS</sequence>
<keyword evidence="3" id="KW-1185">Reference proteome</keyword>
<dbReference type="EMBL" id="AP017895">
    <property type="protein sequence ID" value="BAV87956.1"/>
    <property type="molecule type" value="Genomic_DNA"/>
</dbReference>
<reference evidence="2 3" key="1">
    <citation type="submission" date="2016-10" db="EMBL/GenBank/DDBJ databases">
        <title>Genome sequence of Rothia aeria strain JCM11412.</title>
        <authorList>
            <person name="Nambu T."/>
        </authorList>
    </citation>
    <scope>NUCLEOTIDE SEQUENCE [LARGE SCALE GENOMIC DNA]</scope>
    <source>
        <strain evidence="2 3">JCM 11412</strain>
    </source>
</reference>
<name>A0A2Z5R089_9MICC</name>
<gene>
    <name evidence="2" type="ORF">RA11412_1657</name>
</gene>
<dbReference type="InterPro" id="IPR005561">
    <property type="entry name" value="ANTAR"/>
</dbReference>
<dbReference type="KEGG" id="raj:RA11412_1657"/>
<dbReference type="InterPro" id="IPR011006">
    <property type="entry name" value="CheY-like_superfamily"/>
</dbReference>